<gene>
    <name evidence="3" type="ORF">CDAR_28701</name>
</gene>
<feature type="compositionally biased region" description="Basic residues" evidence="1">
    <location>
        <begin position="141"/>
        <end position="151"/>
    </location>
</feature>
<dbReference type="Proteomes" id="UP001054837">
    <property type="component" value="Unassembled WGS sequence"/>
</dbReference>
<evidence type="ECO:0000256" key="1">
    <source>
        <dbReference type="SAM" id="MobiDB-lite"/>
    </source>
</evidence>
<feature type="region of interest" description="Disordered" evidence="1">
    <location>
        <begin position="182"/>
        <end position="213"/>
    </location>
</feature>
<reference evidence="3 4" key="1">
    <citation type="submission" date="2021-06" db="EMBL/GenBank/DDBJ databases">
        <title>Caerostris darwini draft genome.</title>
        <authorList>
            <person name="Kono N."/>
            <person name="Arakawa K."/>
        </authorList>
    </citation>
    <scope>NUCLEOTIDE SEQUENCE [LARGE SCALE GENOMIC DNA]</scope>
</reference>
<keyword evidence="2" id="KW-0472">Membrane</keyword>
<evidence type="ECO:0000313" key="4">
    <source>
        <dbReference type="Proteomes" id="UP001054837"/>
    </source>
</evidence>
<organism evidence="3 4">
    <name type="scientific">Caerostris darwini</name>
    <dbReference type="NCBI Taxonomy" id="1538125"/>
    <lineage>
        <taxon>Eukaryota</taxon>
        <taxon>Metazoa</taxon>
        <taxon>Ecdysozoa</taxon>
        <taxon>Arthropoda</taxon>
        <taxon>Chelicerata</taxon>
        <taxon>Arachnida</taxon>
        <taxon>Araneae</taxon>
        <taxon>Araneomorphae</taxon>
        <taxon>Entelegynae</taxon>
        <taxon>Araneoidea</taxon>
        <taxon>Araneidae</taxon>
        <taxon>Caerostris</taxon>
    </lineage>
</organism>
<protein>
    <submittedName>
        <fullName evidence="3">Uncharacterized protein</fullName>
    </submittedName>
</protein>
<comment type="caution">
    <text evidence="3">The sequence shown here is derived from an EMBL/GenBank/DDBJ whole genome shotgun (WGS) entry which is preliminary data.</text>
</comment>
<keyword evidence="4" id="KW-1185">Reference proteome</keyword>
<dbReference type="AlphaFoldDB" id="A0AAV4Q2V6"/>
<name>A0AAV4Q2V6_9ARAC</name>
<keyword evidence="2" id="KW-1133">Transmembrane helix</keyword>
<accession>A0AAV4Q2V6</accession>
<proteinExistence type="predicted"/>
<keyword evidence="2" id="KW-0812">Transmembrane</keyword>
<evidence type="ECO:0000313" key="3">
    <source>
        <dbReference type="EMBL" id="GIY03451.1"/>
    </source>
</evidence>
<feature type="compositionally biased region" description="Low complexity" evidence="1">
    <location>
        <begin position="191"/>
        <end position="213"/>
    </location>
</feature>
<feature type="transmembrane region" description="Helical" evidence="2">
    <location>
        <begin position="71"/>
        <end position="94"/>
    </location>
</feature>
<dbReference type="EMBL" id="BPLQ01003810">
    <property type="protein sequence ID" value="GIY03451.1"/>
    <property type="molecule type" value="Genomic_DNA"/>
</dbReference>
<feature type="region of interest" description="Disordered" evidence="1">
    <location>
        <begin position="141"/>
        <end position="160"/>
    </location>
</feature>
<evidence type="ECO:0000256" key="2">
    <source>
        <dbReference type="SAM" id="Phobius"/>
    </source>
</evidence>
<sequence length="213" mass="23669">MRAASRWFDIECSAERKDEGPNLSEQPLQAPVTNRLFFYLLGSPSLFRFPFIDTLAEEVKKKWKLQQRRSAFSITSAVLQIIFAIIISLSYLLISCSSPDYKEQNRKKILKELPAPTFSISYLKPQSVCFVPWVVHPRPPTVHHRDPHGKRGPGEPPVPPPLLRELRRLLAAPLLGPGEQQLGRFERRQPASGASAAQVRGAADAAAAGGQPA</sequence>